<name>A0ABW3FT75_9PSEU</name>
<dbReference type="Gene3D" id="3.30.365.10">
    <property type="entry name" value="Aldehyde oxidase/xanthine dehydrogenase, molybdopterin binding domain"/>
    <property type="match status" value="1"/>
</dbReference>
<dbReference type="Proteomes" id="UP001597018">
    <property type="component" value="Unassembled WGS sequence"/>
</dbReference>
<dbReference type="RefSeq" id="WP_263252667.1">
    <property type="nucleotide sequence ID" value="NZ_BAABLT010000001.1"/>
</dbReference>
<sequence>MLRTYRIPQMADVPETEVHFAETFDDLGPFGAKSMSESPFNPVPAALGNAIRRAVGVRPYETPFSRDRIWRMLNAPDAMPDWCAVARVSTKEPVDEPAAVR</sequence>
<accession>A0ABW3FT75</accession>
<keyword evidence="2" id="KW-1185">Reference proteome</keyword>
<gene>
    <name evidence="1" type="ORF">ACFQ16_07060</name>
</gene>
<dbReference type="SUPFAM" id="SSF56003">
    <property type="entry name" value="Molybdenum cofactor-binding domain"/>
    <property type="match status" value="1"/>
</dbReference>
<protein>
    <submittedName>
        <fullName evidence="1">Uncharacterized protein</fullName>
    </submittedName>
</protein>
<comment type="caution">
    <text evidence="1">The sequence shown here is derived from an EMBL/GenBank/DDBJ whole genome shotgun (WGS) entry which is preliminary data.</text>
</comment>
<evidence type="ECO:0000313" key="2">
    <source>
        <dbReference type="Proteomes" id="UP001597018"/>
    </source>
</evidence>
<organism evidence="1 2">
    <name type="scientific">Saccharopolyspora rosea</name>
    <dbReference type="NCBI Taxonomy" id="524884"/>
    <lineage>
        <taxon>Bacteria</taxon>
        <taxon>Bacillati</taxon>
        <taxon>Actinomycetota</taxon>
        <taxon>Actinomycetes</taxon>
        <taxon>Pseudonocardiales</taxon>
        <taxon>Pseudonocardiaceae</taxon>
        <taxon>Saccharopolyspora</taxon>
    </lineage>
</organism>
<reference evidence="2" key="1">
    <citation type="journal article" date="2019" name="Int. J. Syst. Evol. Microbiol.">
        <title>The Global Catalogue of Microorganisms (GCM) 10K type strain sequencing project: providing services to taxonomists for standard genome sequencing and annotation.</title>
        <authorList>
            <consortium name="The Broad Institute Genomics Platform"/>
            <consortium name="The Broad Institute Genome Sequencing Center for Infectious Disease"/>
            <person name="Wu L."/>
            <person name="Ma J."/>
        </authorList>
    </citation>
    <scope>NUCLEOTIDE SEQUENCE [LARGE SCALE GENOMIC DNA]</scope>
    <source>
        <strain evidence="2">CCUG 56401</strain>
    </source>
</reference>
<proteinExistence type="predicted"/>
<evidence type="ECO:0000313" key="1">
    <source>
        <dbReference type="EMBL" id="MFD0919497.1"/>
    </source>
</evidence>
<dbReference type="InterPro" id="IPR037165">
    <property type="entry name" value="AldOxase/xan_DH_Mopterin-bd_sf"/>
</dbReference>
<dbReference type="EMBL" id="JBHTIW010000003">
    <property type="protein sequence ID" value="MFD0919497.1"/>
    <property type="molecule type" value="Genomic_DNA"/>
</dbReference>